<organism evidence="12 13">
    <name type="scientific">Chaetoceros tenuissimus</name>
    <dbReference type="NCBI Taxonomy" id="426638"/>
    <lineage>
        <taxon>Eukaryota</taxon>
        <taxon>Sar</taxon>
        <taxon>Stramenopiles</taxon>
        <taxon>Ochrophyta</taxon>
        <taxon>Bacillariophyta</taxon>
        <taxon>Coscinodiscophyceae</taxon>
        <taxon>Chaetocerotophycidae</taxon>
        <taxon>Chaetocerotales</taxon>
        <taxon>Chaetocerotaceae</taxon>
        <taxon>Chaetoceros</taxon>
    </lineage>
</organism>
<dbReference type="GO" id="GO:0016887">
    <property type="term" value="F:ATP hydrolysis activity"/>
    <property type="evidence" value="ECO:0007669"/>
    <property type="project" value="InterPro"/>
</dbReference>
<evidence type="ECO:0000259" key="11">
    <source>
        <dbReference type="PROSITE" id="PS50846"/>
    </source>
</evidence>
<dbReference type="PROSITE" id="PS50846">
    <property type="entry name" value="HMA_2"/>
    <property type="match status" value="1"/>
</dbReference>
<dbReference type="InterPro" id="IPR059000">
    <property type="entry name" value="ATPase_P-type_domA"/>
</dbReference>
<dbReference type="SFLD" id="SFLDF00027">
    <property type="entry name" value="p-type_atpase"/>
    <property type="match status" value="1"/>
</dbReference>
<dbReference type="EMBL" id="BLLK01000045">
    <property type="protein sequence ID" value="GFH52149.1"/>
    <property type="molecule type" value="Genomic_DNA"/>
</dbReference>
<evidence type="ECO:0000256" key="7">
    <source>
        <dbReference type="ARBA" id="ARBA00022967"/>
    </source>
</evidence>
<evidence type="ECO:0000313" key="13">
    <source>
        <dbReference type="Proteomes" id="UP001054902"/>
    </source>
</evidence>
<dbReference type="InterPro" id="IPR027256">
    <property type="entry name" value="P-typ_ATPase_IB"/>
</dbReference>
<feature type="transmembrane region" description="Helical" evidence="10">
    <location>
        <begin position="1012"/>
        <end position="1033"/>
    </location>
</feature>
<keyword evidence="9 10" id="KW-0472">Membrane</keyword>
<reference evidence="12 13" key="1">
    <citation type="journal article" date="2021" name="Sci. Rep.">
        <title>The genome of the diatom Chaetoceros tenuissimus carries an ancient integrated fragment of an extant virus.</title>
        <authorList>
            <person name="Hongo Y."/>
            <person name="Kimura K."/>
            <person name="Takaki Y."/>
            <person name="Yoshida Y."/>
            <person name="Baba S."/>
            <person name="Kobayashi G."/>
            <person name="Nagasaki K."/>
            <person name="Hano T."/>
            <person name="Tomaru Y."/>
        </authorList>
    </citation>
    <scope>NUCLEOTIDE SEQUENCE [LARGE SCALE GENOMIC DNA]</scope>
    <source>
        <strain evidence="12 13">NIES-3715</strain>
    </source>
</reference>
<accession>A0AAD3CUK6</accession>
<feature type="transmembrane region" description="Helical" evidence="10">
    <location>
        <begin position="283"/>
        <end position="301"/>
    </location>
</feature>
<evidence type="ECO:0000256" key="5">
    <source>
        <dbReference type="ARBA" id="ARBA00022741"/>
    </source>
</evidence>
<keyword evidence="5 10" id="KW-0547">Nucleotide-binding</keyword>
<keyword evidence="6 10" id="KW-0067">ATP-binding</keyword>
<dbReference type="AlphaFoldDB" id="A0AAD3CUK6"/>
<dbReference type="PRINTS" id="PR00120">
    <property type="entry name" value="HATPASE"/>
</dbReference>
<keyword evidence="7" id="KW-1278">Translocase</keyword>
<dbReference type="PROSITE" id="PS00154">
    <property type="entry name" value="ATPASE_E1_E2"/>
    <property type="match status" value="1"/>
</dbReference>
<keyword evidence="3 10" id="KW-0812">Transmembrane</keyword>
<dbReference type="Gene3D" id="3.40.50.1000">
    <property type="entry name" value="HAD superfamily/HAD-like"/>
    <property type="match status" value="1"/>
</dbReference>
<feature type="transmembrane region" description="Helical" evidence="10">
    <location>
        <begin position="321"/>
        <end position="344"/>
    </location>
</feature>
<dbReference type="FunFam" id="2.70.150.10:FF:000002">
    <property type="entry name" value="Copper-transporting ATPase 1, putative"/>
    <property type="match status" value="1"/>
</dbReference>
<dbReference type="PRINTS" id="PR00119">
    <property type="entry name" value="CATATPASE"/>
</dbReference>
<gene>
    <name evidence="12" type="ORF">CTEN210_08625</name>
</gene>
<comment type="subcellular location">
    <subcellularLocation>
        <location evidence="1">Endomembrane system</location>
        <topology evidence="1">Multi-pass membrane protein</topology>
    </subcellularLocation>
    <subcellularLocation>
        <location evidence="10">Membrane</location>
    </subcellularLocation>
</comment>
<dbReference type="NCBIfam" id="TIGR01494">
    <property type="entry name" value="ATPase_P-type"/>
    <property type="match status" value="2"/>
</dbReference>
<dbReference type="SFLD" id="SFLDG00002">
    <property type="entry name" value="C1.7:_P-type_atpase_like"/>
    <property type="match status" value="1"/>
</dbReference>
<dbReference type="InterPro" id="IPR008250">
    <property type="entry name" value="ATPase_P-typ_transduc_dom_A_sf"/>
</dbReference>
<dbReference type="SUPFAM" id="SSF56784">
    <property type="entry name" value="HAD-like"/>
    <property type="match status" value="1"/>
</dbReference>
<feature type="transmembrane region" description="Helical" evidence="10">
    <location>
        <begin position="356"/>
        <end position="381"/>
    </location>
</feature>
<dbReference type="InterPro" id="IPR036163">
    <property type="entry name" value="HMA_dom_sf"/>
</dbReference>
<dbReference type="NCBIfam" id="TIGR01525">
    <property type="entry name" value="ATPase-IB_hvy"/>
    <property type="match status" value="1"/>
</dbReference>
<feature type="domain" description="HMA" evidence="11">
    <location>
        <begin position="158"/>
        <end position="245"/>
    </location>
</feature>
<dbReference type="PANTHER" id="PTHR43520">
    <property type="entry name" value="ATP7, ISOFORM B"/>
    <property type="match status" value="1"/>
</dbReference>
<dbReference type="InterPro" id="IPR044492">
    <property type="entry name" value="P_typ_ATPase_HD_dom"/>
</dbReference>
<dbReference type="SUPFAM" id="SSF81665">
    <property type="entry name" value="Calcium ATPase, transmembrane domain M"/>
    <property type="match status" value="1"/>
</dbReference>
<dbReference type="InterPro" id="IPR001757">
    <property type="entry name" value="P_typ_ATPase"/>
</dbReference>
<dbReference type="SUPFAM" id="SSF81660">
    <property type="entry name" value="Metal cation-transporting ATPase, ATP-binding domain N"/>
    <property type="match status" value="1"/>
</dbReference>
<dbReference type="InterPro" id="IPR023298">
    <property type="entry name" value="ATPase_P-typ_TM_dom_sf"/>
</dbReference>
<dbReference type="InterPro" id="IPR018303">
    <property type="entry name" value="ATPase_P-typ_P_site"/>
</dbReference>
<dbReference type="InterPro" id="IPR023214">
    <property type="entry name" value="HAD_sf"/>
</dbReference>
<dbReference type="InterPro" id="IPR023299">
    <property type="entry name" value="ATPase_P-typ_cyto_dom_N"/>
</dbReference>
<dbReference type="SFLD" id="SFLDS00003">
    <property type="entry name" value="Haloacid_Dehalogenase"/>
    <property type="match status" value="1"/>
</dbReference>
<dbReference type="Gene3D" id="3.40.1110.10">
    <property type="entry name" value="Calcium-transporting ATPase, cytoplasmic domain N"/>
    <property type="match status" value="1"/>
</dbReference>
<keyword evidence="4 10" id="KW-0479">Metal-binding</keyword>
<dbReference type="CDD" id="cd02094">
    <property type="entry name" value="P-type_ATPase_Cu-like"/>
    <property type="match status" value="1"/>
</dbReference>
<dbReference type="GO" id="GO:0043682">
    <property type="term" value="F:P-type divalent copper transporter activity"/>
    <property type="evidence" value="ECO:0007669"/>
    <property type="project" value="TreeGrafter"/>
</dbReference>
<dbReference type="SUPFAM" id="SSF81653">
    <property type="entry name" value="Calcium ATPase, transduction domain A"/>
    <property type="match status" value="1"/>
</dbReference>
<name>A0AAD3CUK6_9STRA</name>
<dbReference type="Proteomes" id="UP001054902">
    <property type="component" value="Unassembled WGS sequence"/>
</dbReference>
<evidence type="ECO:0000256" key="10">
    <source>
        <dbReference type="RuleBase" id="RU362081"/>
    </source>
</evidence>
<evidence type="ECO:0000256" key="3">
    <source>
        <dbReference type="ARBA" id="ARBA00022692"/>
    </source>
</evidence>
<keyword evidence="13" id="KW-1185">Reference proteome</keyword>
<dbReference type="InterPro" id="IPR036412">
    <property type="entry name" value="HAD-like_sf"/>
</dbReference>
<dbReference type="PANTHER" id="PTHR43520:SF8">
    <property type="entry name" value="P-TYPE CU(+) TRANSPORTER"/>
    <property type="match status" value="1"/>
</dbReference>
<dbReference type="GO" id="GO:0012505">
    <property type="term" value="C:endomembrane system"/>
    <property type="evidence" value="ECO:0007669"/>
    <property type="project" value="UniProtKB-SubCell"/>
</dbReference>
<evidence type="ECO:0000256" key="9">
    <source>
        <dbReference type="ARBA" id="ARBA00023136"/>
    </source>
</evidence>
<dbReference type="GO" id="GO:0016020">
    <property type="term" value="C:membrane"/>
    <property type="evidence" value="ECO:0007669"/>
    <property type="project" value="UniProtKB-SubCell"/>
</dbReference>
<feature type="transmembrane region" description="Helical" evidence="10">
    <location>
        <begin position="984"/>
        <end position="1006"/>
    </location>
</feature>
<keyword evidence="8 10" id="KW-1133">Transmembrane helix</keyword>
<comment type="similarity">
    <text evidence="2 10">Belongs to the cation transport ATPase (P-type) (TC 3.A.3) family. Type IB subfamily.</text>
</comment>
<evidence type="ECO:0000256" key="2">
    <source>
        <dbReference type="ARBA" id="ARBA00006024"/>
    </source>
</evidence>
<dbReference type="InterPro" id="IPR006121">
    <property type="entry name" value="HMA_dom"/>
</dbReference>
<dbReference type="GO" id="GO:0055070">
    <property type="term" value="P:copper ion homeostasis"/>
    <property type="evidence" value="ECO:0007669"/>
    <property type="project" value="TreeGrafter"/>
</dbReference>
<dbReference type="Gene3D" id="2.70.150.10">
    <property type="entry name" value="Calcium-transporting ATPase, cytoplasmic transduction domain A"/>
    <property type="match status" value="1"/>
</dbReference>
<evidence type="ECO:0000313" key="12">
    <source>
        <dbReference type="EMBL" id="GFH52149.1"/>
    </source>
</evidence>
<dbReference type="Pfam" id="PF00702">
    <property type="entry name" value="Hydrolase"/>
    <property type="match status" value="1"/>
</dbReference>
<evidence type="ECO:0000256" key="4">
    <source>
        <dbReference type="ARBA" id="ARBA00022723"/>
    </source>
</evidence>
<proteinExistence type="inferred from homology"/>
<dbReference type="Pfam" id="PF00122">
    <property type="entry name" value="E1-E2_ATPase"/>
    <property type="match status" value="1"/>
</dbReference>
<sequence>MEKDGQISSGDDSLNQTVHLRVHGMMCQRNCGTTVRQALEEIPGCVVATSSFENSHASITVNLEIYGGVKSSSKGDDSFNFDSSNKLQIDGLVKNLKEEATEAIEDVGFEANVIEDGEDIELQSNKNNDSSKEIDAMALQIKSAAEIAKESDMGGIQAIVCVQIQGMSCAVCTGRVEKALTSLGQYVKKASVNLPTSRATIEIPKDIFFSDTTEESTKAKNIDERVNAIVNMCTEAIEKAGYECELLEVYNPSEGSNGGMTLAENAAKLEEMRREELETWSRLLITSLIFTIPLIIIHYSSIFRVSSFLEDNQRWKNWKPWISFILATPVQFGVGKRFYVAAYHSFQSARVMGMDFLISLGTTSAYVYSLIVLGISSMGFASDVEHEGIHLKATFETSAMLLTFVTLGKYLEAYAKGKTASSLQTLMELQPIIATSCIIPNDLKTRDEITGKETLSKDFNINSIQKEEVEVKHVKVGEYLLVIPGSRIPTDGVIVYRDGKGESSYVDESALSGEPFPVAKALGDTVFGSTVNQFSTLIIKVTACGSGTVISRIVRLIEEAQVNKAPIQAMADSIAAVFAPTVLCLAGLTLFCWLIFNRSVDAQERFFVALMSAISVIVVACPCALGLATPTAVMVGTGVGATNGLLIKGGAVLEDAHKVDTVVFDKTGTITTGRATLGERIEFMDNSSDDNFLLQNLPSKVDKHNLCLWLAACAEMNSEHPLAQAIVNYAKTAIGFDFTCSKEGVKVSKCAVIPGNGVEALVQKEGWGSYWVRVGKRDFAKAKLGSTNNEELSTDVSRRGDREVEFLRKQGQVGVYVSIVSDNHINDTSKKRYVIGVLGILDSLETNAKSTIAALKNLGIEVWMCTGDHELTAKAVAEAVGIELENVCSDVSPEGKADLITRLQKRKRENETLNERQQGKVAVVGDGINDSVALARADVGIAIGAGTEVAVEAADIVLVRSNLHDVVVALHLSRVVFNRIKLNFIWAMGYNLFALPFAAGFFYPWTTWRVPPAFAGFMMAFSSVSVVSSSLMLRSYLKPIVNDDGSIHEQGCCPSINSISESMSRLFSCKKRTPRKRGWESVESKQIDNFV</sequence>
<protein>
    <recommendedName>
        <fullName evidence="11">HMA domain-containing protein</fullName>
    </recommendedName>
</protein>
<dbReference type="GO" id="GO:0005507">
    <property type="term" value="F:copper ion binding"/>
    <property type="evidence" value="ECO:0007669"/>
    <property type="project" value="TreeGrafter"/>
</dbReference>
<evidence type="ECO:0000256" key="1">
    <source>
        <dbReference type="ARBA" id="ARBA00004127"/>
    </source>
</evidence>
<dbReference type="SUPFAM" id="SSF55008">
    <property type="entry name" value="HMA, heavy metal-associated domain"/>
    <property type="match status" value="2"/>
</dbReference>
<dbReference type="GO" id="GO:0005524">
    <property type="term" value="F:ATP binding"/>
    <property type="evidence" value="ECO:0007669"/>
    <property type="project" value="UniProtKB-UniRule"/>
</dbReference>
<dbReference type="CDD" id="cd00371">
    <property type="entry name" value="HMA"/>
    <property type="match status" value="2"/>
</dbReference>
<feature type="transmembrane region" description="Helical" evidence="10">
    <location>
        <begin position="608"/>
        <end position="628"/>
    </location>
</feature>
<evidence type="ECO:0000256" key="8">
    <source>
        <dbReference type="ARBA" id="ARBA00022989"/>
    </source>
</evidence>
<evidence type="ECO:0000256" key="6">
    <source>
        <dbReference type="ARBA" id="ARBA00022840"/>
    </source>
</evidence>
<dbReference type="Gene3D" id="3.30.70.100">
    <property type="match status" value="2"/>
</dbReference>
<feature type="transmembrane region" description="Helical" evidence="10">
    <location>
        <begin position="393"/>
        <end position="411"/>
    </location>
</feature>
<dbReference type="Pfam" id="PF00403">
    <property type="entry name" value="HMA"/>
    <property type="match status" value="1"/>
</dbReference>
<feature type="transmembrane region" description="Helical" evidence="10">
    <location>
        <begin position="574"/>
        <end position="596"/>
    </location>
</feature>
<comment type="caution">
    <text evidence="12">The sequence shown here is derived from an EMBL/GenBank/DDBJ whole genome shotgun (WGS) entry which is preliminary data.</text>
</comment>